<accession>A0A7D8V1S1</accession>
<dbReference type="PROSITE" id="PS00061">
    <property type="entry name" value="ADH_SHORT"/>
    <property type="match status" value="1"/>
</dbReference>
<evidence type="ECO:0000256" key="2">
    <source>
        <dbReference type="ARBA" id="ARBA00022857"/>
    </source>
</evidence>
<keyword evidence="7" id="KW-1185">Reference proteome</keyword>
<dbReference type="PRINTS" id="PR00080">
    <property type="entry name" value="SDRFAMILY"/>
</dbReference>
<dbReference type="Pfam" id="PF00106">
    <property type="entry name" value="adh_short"/>
    <property type="match status" value="1"/>
</dbReference>
<protein>
    <recommendedName>
        <fullName evidence="5">Ketoreductase domain-containing protein</fullName>
    </recommendedName>
</protein>
<dbReference type="PANTHER" id="PTHR42901">
    <property type="entry name" value="ALCOHOL DEHYDROGENASE"/>
    <property type="match status" value="1"/>
</dbReference>
<feature type="domain" description="Ketoreductase" evidence="5">
    <location>
        <begin position="39"/>
        <end position="229"/>
    </location>
</feature>
<dbReference type="Proteomes" id="UP000473826">
    <property type="component" value="Unassembled WGS sequence"/>
</dbReference>
<dbReference type="SMART" id="SM00822">
    <property type="entry name" value="PKS_KR"/>
    <property type="match status" value="1"/>
</dbReference>
<gene>
    <name evidence="6" type="ORF">VHUM_01111</name>
</gene>
<evidence type="ECO:0000313" key="6">
    <source>
        <dbReference type="EMBL" id="TXT13744.1"/>
    </source>
</evidence>
<evidence type="ECO:0000259" key="5">
    <source>
        <dbReference type="SMART" id="SM00822"/>
    </source>
</evidence>
<dbReference type="Gene3D" id="3.40.50.720">
    <property type="entry name" value="NAD(P)-binding Rossmann-like Domain"/>
    <property type="match status" value="1"/>
</dbReference>
<comment type="caution">
    <text evidence="6">The sequence shown here is derived from an EMBL/GenBank/DDBJ whole genome shotgun (WGS) entry which is preliminary data.</text>
</comment>
<evidence type="ECO:0000256" key="3">
    <source>
        <dbReference type="ARBA" id="ARBA00023002"/>
    </source>
</evidence>
<comment type="similarity">
    <text evidence="1 4">Belongs to the short-chain dehydrogenases/reductases (SDR) family.</text>
</comment>
<dbReference type="PRINTS" id="PR00081">
    <property type="entry name" value="GDHRDH"/>
</dbReference>
<evidence type="ECO:0000256" key="4">
    <source>
        <dbReference type="RuleBase" id="RU000363"/>
    </source>
</evidence>
<dbReference type="InterPro" id="IPR057326">
    <property type="entry name" value="KR_dom"/>
</dbReference>
<dbReference type="AlphaFoldDB" id="A0A7D8V1S1"/>
<dbReference type="FunFam" id="3.40.50.720:FF:000047">
    <property type="entry name" value="NADP-dependent L-serine/L-allo-threonine dehydrogenase"/>
    <property type="match status" value="1"/>
</dbReference>
<evidence type="ECO:0000256" key="1">
    <source>
        <dbReference type="ARBA" id="ARBA00006484"/>
    </source>
</evidence>
<dbReference type="GO" id="GO:0016616">
    <property type="term" value="F:oxidoreductase activity, acting on the CH-OH group of donors, NAD or NADP as acceptor"/>
    <property type="evidence" value="ECO:0007669"/>
    <property type="project" value="UniProtKB-ARBA"/>
</dbReference>
<sequence>MLTTRFANRLGASATRRLGATYTQARSLNVFSSERLVGKNVLVTGASSGIGASTAELFAKAGSNVVLLARRRANLDAVKAKCEAAHAEGGYSGSKVVVIEADMQDRKALDTVLDKTEGLKLDVLVNNAGLVRGREHVGVAAEADIDVMFNTNVIGLIQLTQNVVRDFKKRNTGLIVNLGSVAGIESYPGGSIYCATKFAVHAFTDSLRHELIDTNVRIAEILPGMVETEFSVVRYRGDQGRADNEYKGITPLTGADVAEQIVWVASRPEHVQVANLLMFPSQQSAATRNWRRPE</sequence>
<name>A0A7D8V1S1_VANHU</name>
<dbReference type="InterPro" id="IPR020904">
    <property type="entry name" value="Sc_DH/Rdtase_CS"/>
</dbReference>
<reference evidence="6 7" key="1">
    <citation type="journal article" date="2019" name="PLoS Genet.">
        <title>Convergent evolution of linked mating-type loci in basidiomycete fungi.</title>
        <authorList>
            <person name="Sun S."/>
            <person name="Coelho M.A."/>
            <person name="Heitman J."/>
            <person name="Nowrousian M."/>
        </authorList>
    </citation>
    <scope>NUCLEOTIDE SEQUENCE [LARGE SCALE GENOMIC DNA]</scope>
    <source>
        <strain evidence="6 7">CBS 4282</strain>
    </source>
</reference>
<dbReference type="InterPro" id="IPR036291">
    <property type="entry name" value="NAD(P)-bd_dom_sf"/>
</dbReference>
<dbReference type="PANTHER" id="PTHR42901:SF1">
    <property type="entry name" value="ALCOHOL DEHYDROGENASE"/>
    <property type="match status" value="1"/>
</dbReference>
<dbReference type="OrthoDB" id="6251714at2759"/>
<dbReference type="EMBL" id="QKWK01000002">
    <property type="protein sequence ID" value="TXT13744.1"/>
    <property type="molecule type" value="Genomic_DNA"/>
</dbReference>
<evidence type="ECO:0000313" key="7">
    <source>
        <dbReference type="Proteomes" id="UP000473826"/>
    </source>
</evidence>
<keyword evidence="3" id="KW-0560">Oxidoreductase</keyword>
<dbReference type="SUPFAM" id="SSF51735">
    <property type="entry name" value="NAD(P)-binding Rossmann-fold domains"/>
    <property type="match status" value="1"/>
</dbReference>
<dbReference type="InterPro" id="IPR002347">
    <property type="entry name" value="SDR_fam"/>
</dbReference>
<organism evidence="6 7">
    <name type="scientific">Vanrija humicola</name>
    <name type="common">Yeast</name>
    <name type="synonym">Cryptococcus humicola</name>
    <dbReference type="NCBI Taxonomy" id="5417"/>
    <lineage>
        <taxon>Eukaryota</taxon>
        <taxon>Fungi</taxon>
        <taxon>Dikarya</taxon>
        <taxon>Basidiomycota</taxon>
        <taxon>Agaricomycotina</taxon>
        <taxon>Tremellomycetes</taxon>
        <taxon>Trichosporonales</taxon>
        <taxon>Trichosporonaceae</taxon>
        <taxon>Vanrija</taxon>
    </lineage>
</organism>
<proteinExistence type="inferred from homology"/>
<keyword evidence="2" id="KW-0521">NADP</keyword>